<feature type="compositionally biased region" description="Polar residues" evidence="7">
    <location>
        <begin position="945"/>
        <end position="962"/>
    </location>
</feature>
<feature type="compositionally biased region" description="Basic residues" evidence="7">
    <location>
        <begin position="990"/>
        <end position="1017"/>
    </location>
</feature>
<dbReference type="PANTHER" id="PTHR22781:SF12">
    <property type="entry name" value="AP-3 COMPLEX SUBUNIT DELTA-1"/>
    <property type="match status" value="1"/>
</dbReference>
<dbReference type="SMART" id="SM01354">
    <property type="entry name" value="BLVR"/>
    <property type="match status" value="1"/>
</dbReference>
<feature type="domain" description="AP-3 complex subunit delta" evidence="8">
    <location>
        <begin position="668"/>
        <end position="809"/>
    </location>
</feature>
<protein>
    <recommendedName>
        <fullName evidence="8">AP-3 complex subunit delta domain-containing protein</fullName>
    </recommendedName>
</protein>
<feature type="compositionally biased region" description="Polar residues" evidence="7">
    <location>
        <begin position="921"/>
        <end position="938"/>
    </location>
</feature>
<gene>
    <name evidence="9" type="primary">ORF92226</name>
</gene>
<dbReference type="GO" id="GO:0098943">
    <property type="term" value="P:neurotransmitter receptor transport, postsynaptic endosome to lysosome"/>
    <property type="evidence" value="ECO:0007669"/>
    <property type="project" value="TreeGrafter"/>
</dbReference>
<keyword evidence="6" id="KW-0472">Membrane</keyword>
<dbReference type="GO" id="GO:0098830">
    <property type="term" value="C:presynaptic endosome"/>
    <property type="evidence" value="ECO:0007669"/>
    <property type="project" value="TreeGrafter"/>
</dbReference>
<dbReference type="InterPro" id="IPR016024">
    <property type="entry name" value="ARM-type_fold"/>
</dbReference>
<dbReference type="FunFam" id="1.25.10.10:FF:000055">
    <property type="entry name" value="AP-3 complex subunit delta"/>
    <property type="match status" value="1"/>
</dbReference>
<organism evidence="9">
    <name type="scientific">Arion vulgaris</name>
    <dbReference type="NCBI Taxonomy" id="1028688"/>
    <lineage>
        <taxon>Eukaryota</taxon>
        <taxon>Metazoa</taxon>
        <taxon>Spiralia</taxon>
        <taxon>Lophotrochozoa</taxon>
        <taxon>Mollusca</taxon>
        <taxon>Gastropoda</taxon>
        <taxon>Heterobranchia</taxon>
        <taxon>Euthyneura</taxon>
        <taxon>Panpulmonata</taxon>
        <taxon>Eupulmonata</taxon>
        <taxon>Stylommatophora</taxon>
        <taxon>Helicina</taxon>
        <taxon>Arionoidea</taxon>
        <taxon>Arionidae</taxon>
        <taxon>Arion</taxon>
    </lineage>
</organism>
<dbReference type="Pfam" id="PF26171">
    <property type="entry name" value="Mu_AP3"/>
    <property type="match status" value="1"/>
</dbReference>
<evidence type="ECO:0000256" key="6">
    <source>
        <dbReference type="ARBA" id="ARBA00023136"/>
    </source>
</evidence>
<dbReference type="GO" id="GO:1904115">
    <property type="term" value="C:axon cytoplasm"/>
    <property type="evidence" value="ECO:0007669"/>
    <property type="project" value="GOC"/>
</dbReference>
<dbReference type="GO" id="GO:0006896">
    <property type="term" value="P:Golgi to vacuole transport"/>
    <property type="evidence" value="ECO:0007669"/>
    <property type="project" value="TreeGrafter"/>
</dbReference>
<reference evidence="9" key="1">
    <citation type="submission" date="2014-12" db="EMBL/GenBank/DDBJ databases">
        <title>Insight into the proteome of Arion vulgaris.</title>
        <authorList>
            <person name="Aradska J."/>
            <person name="Bulat T."/>
            <person name="Smidak R."/>
            <person name="Sarate P."/>
            <person name="Gangsoo J."/>
            <person name="Sialana F."/>
            <person name="Bilban M."/>
            <person name="Lubec G."/>
        </authorList>
    </citation>
    <scope>NUCLEOTIDE SEQUENCE</scope>
    <source>
        <tissue evidence="9">Skin</tissue>
    </source>
</reference>
<dbReference type="SUPFAM" id="SSF48371">
    <property type="entry name" value="ARM repeat"/>
    <property type="match status" value="1"/>
</dbReference>
<comment type="similarity">
    <text evidence="2">Belongs to the adaptor complexes large subunit family.</text>
</comment>
<feature type="compositionally biased region" description="Basic and acidic residues" evidence="7">
    <location>
        <begin position="890"/>
        <end position="915"/>
    </location>
</feature>
<dbReference type="EMBL" id="HACG01027852">
    <property type="protein sequence ID" value="CEK74717.1"/>
    <property type="molecule type" value="Transcribed_RNA"/>
</dbReference>
<dbReference type="GO" id="GO:0048490">
    <property type="term" value="P:anterograde synaptic vesicle transport"/>
    <property type="evidence" value="ECO:0007669"/>
    <property type="project" value="TreeGrafter"/>
</dbReference>
<proteinExistence type="inferred from homology"/>
<evidence type="ECO:0000256" key="1">
    <source>
        <dbReference type="ARBA" id="ARBA00004308"/>
    </source>
</evidence>
<keyword evidence="4" id="KW-0677">Repeat</keyword>
<feature type="compositionally biased region" description="Basic and acidic residues" evidence="7">
    <location>
        <begin position="832"/>
        <end position="842"/>
    </location>
</feature>
<feature type="compositionally biased region" description="Basic residues" evidence="7">
    <location>
        <begin position="862"/>
        <end position="871"/>
    </location>
</feature>
<dbReference type="GO" id="GO:0048499">
    <property type="term" value="P:synaptic vesicle membrane organization"/>
    <property type="evidence" value="ECO:0007669"/>
    <property type="project" value="TreeGrafter"/>
</dbReference>
<dbReference type="GO" id="GO:0043195">
    <property type="term" value="C:terminal bouton"/>
    <property type="evidence" value="ECO:0007669"/>
    <property type="project" value="TreeGrafter"/>
</dbReference>
<evidence type="ECO:0000259" key="8">
    <source>
        <dbReference type="SMART" id="SM01354"/>
    </source>
</evidence>
<dbReference type="PANTHER" id="PTHR22781">
    <property type="entry name" value="DELTA ADAPTIN-RELATED"/>
    <property type="match status" value="1"/>
</dbReference>
<dbReference type="Pfam" id="PF01602">
    <property type="entry name" value="Adaptin_N"/>
    <property type="match status" value="1"/>
</dbReference>
<evidence type="ECO:0000256" key="7">
    <source>
        <dbReference type="SAM" id="MobiDB-lite"/>
    </source>
</evidence>
<dbReference type="Gene3D" id="1.25.10.10">
    <property type="entry name" value="Leucine-rich Repeat Variant"/>
    <property type="match status" value="1"/>
</dbReference>
<dbReference type="InterPro" id="IPR010474">
    <property type="entry name" value="AP3D_dom_metazoa"/>
</dbReference>
<dbReference type="GO" id="GO:0030123">
    <property type="term" value="C:AP-3 adaptor complex"/>
    <property type="evidence" value="ECO:0007669"/>
    <property type="project" value="InterPro"/>
</dbReference>
<feature type="compositionally biased region" description="Basic residues" evidence="7">
    <location>
        <begin position="747"/>
        <end position="759"/>
    </location>
</feature>
<dbReference type="Gene3D" id="3.30.450.50">
    <property type="entry name" value="Longin domain"/>
    <property type="match status" value="1"/>
</dbReference>
<dbReference type="InterPro" id="IPR058898">
    <property type="entry name" value="Mu_AP3"/>
</dbReference>
<evidence type="ECO:0000256" key="4">
    <source>
        <dbReference type="ARBA" id="ARBA00022737"/>
    </source>
</evidence>
<evidence type="ECO:0000256" key="5">
    <source>
        <dbReference type="ARBA" id="ARBA00022927"/>
    </source>
</evidence>
<feature type="compositionally biased region" description="Basic and acidic residues" evidence="7">
    <location>
        <begin position="851"/>
        <end position="861"/>
    </location>
</feature>
<dbReference type="GO" id="GO:0016182">
    <property type="term" value="P:synaptic vesicle budding from endosome"/>
    <property type="evidence" value="ECO:0007669"/>
    <property type="project" value="TreeGrafter"/>
</dbReference>
<sequence>MALKKVKGTLERVLDKNLQDLVRGIRNHKENESKYIAECIDEIKQELKQENLAIKANAVNKLTYLQMLGYDVSWAAFNVIEVMSSTKFTFKRIGYLAASQSFHEETDVLMLTTNMIRKDMSSQNMYDSGVALNGLSCFITPDLARDLANDIMTLMTSSRPYLRKKAVLIMYKVFLQFPEALRPAFPRLKEKLEDPDPGVQSAAVNVICELARKNPKNYLSLAPLFFKLMTTSTNNWVLIKIIKLFSALTPLEPRLGKKLIEPLTNLIHSTSAMSLLYECINTVIAVLVSISSGIPNHTASIQLCVQKLRILIEDSDQNLKYLGLLAMSRILSTHPKSVQGHKDLILQCLDDRDESIRLRALDLLYGMVTKKNLMEIVKKLMVHMDKAEGSHYRDELLSKTVEICSQSNYQYVTNFEWYVSILVELTRMEGTKHGKLIANQMLDVAIRVQAIRHFAVSQMAILLENSHVLANNSQRNGICEVLHAAAWICGEFSEHLSNPKTTLEAMLKPKITSLPGHIQSIFVQNILKLYGKILKAAEAKEDDELKKEVHALLQEKLPVFIQSGDLEVQERACSILQIVKFIVKLEEKGAVVADEVENLYAGELNPVAPKAQRKVPVPEGLDLDKWINEAPEDSSDEEVTGNAFFLTTDDIHRSSYQYGEESRPTYEPTEEEIEKRKAVRKTEVEHNPHYLKDDGKGHKKKSKEHLDTKDIPVAEIDLSVPLHVPGLSASDKYMMLQQKTEKIQKGKKEKGKKKKKGKGKTQEVESDDDVPAAHTVSTVVDAPEGMGGSDNEDDKRNNDVYKALDINLDEPLRADEVLPVRTHHIVTGAQKNSEDGGAEEKTKKKHKKDRDKKGKEKEKKAKKDKKKHKKTESKENGPSLLITESTEAPAEIKKSTNTPEENKEKELDAPSKEAQDDFSFWLSNDSTNANVSQVQTEVSPVLANGPSQAAASPVTSPVTSPVLQKPKIALENIILTSDEDDNSHHEEKTRKKKDKKSKKEKVKDKKGKKKEKKKLKDKRSEYEEAEGITTPSKEALSLSQQATPSAETALPPMSSYSTLAKNSAINLTYETHINHQRKDQIVVSVVFSNLTKDTIKDLEFSVLDTLNTKLIRGIGHKSHDAVKVPFVLLPEAQNEGQFAFTVDQITIPQKLRGTLTYIRKTADGATQDKVDFKIDLPCSTYLVATSYTSEQLASLLSGGEMTEKSSQKFVPVDLQLTHILAKVCFYLHFRVVEQVDNSASLYSRSIQGHPVCLLVKLSDGSLSVEGKSSDQTFLSNILDEVKTMLTQTS</sequence>
<dbReference type="Pfam" id="PF06375">
    <property type="entry name" value="AP3D1"/>
    <property type="match status" value="1"/>
</dbReference>
<dbReference type="GO" id="GO:0006623">
    <property type="term" value="P:protein targeting to vacuole"/>
    <property type="evidence" value="ECO:0007669"/>
    <property type="project" value="TreeGrafter"/>
</dbReference>
<keyword evidence="3" id="KW-0813">Transport</keyword>
<feature type="compositionally biased region" description="Polar residues" evidence="7">
    <location>
        <begin position="1029"/>
        <end position="1046"/>
    </location>
</feature>
<name>A0A0B7A267_9EUPU</name>
<dbReference type="GO" id="GO:0010008">
    <property type="term" value="C:endosome membrane"/>
    <property type="evidence" value="ECO:0007669"/>
    <property type="project" value="TreeGrafter"/>
</dbReference>
<accession>A0A0B7A267</accession>
<evidence type="ECO:0000256" key="3">
    <source>
        <dbReference type="ARBA" id="ARBA00022448"/>
    </source>
</evidence>
<evidence type="ECO:0000256" key="2">
    <source>
        <dbReference type="ARBA" id="ARBA00006613"/>
    </source>
</evidence>
<dbReference type="InterPro" id="IPR017105">
    <property type="entry name" value="AP3_complex_dsu"/>
</dbReference>
<keyword evidence="5" id="KW-0653">Protein transport</keyword>
<feature type="region of interest" description="Disordered" evidence="7">
    <location>
        <begin position="740"/>
        <end position="1053"/>
    </location>
</feature>
<dbReference type="InterPro" id="IPR011989">
    <property type="entry name" value="ARM-like"/>
</dbReference>
<comment type="subcellular location">
    <subcellularLocation>
        <location evidence="1">Endomembrane system</location>
    </subcellularLocation>
</comment>
<evidence type="ECO:0000313" key="9">
    <source>
        <dbReference type="EMBL" id="CEK74717.1"/>
    </source>
</evidence>
<dbReference type="InterPro" id="IPR002553">
    <property type="entry name" value="Clathrin/coatomer_adapt-like_N"/>
</dbReference>